<dbReference type="EMBL" id="JAWWNJ010000070">
    <property type="protein sequence ID" value="KAK7007529.1"/>
    <property type="molecule type" value="Genomic_DNA"/>
</dbReference>
<keyword evidence="3" id="KW-1185">Reference proteome</keyword>
<evidence type="ECO:0000313" key="2">
    <source>
        <dbReference type="EMBL" id="KAK7007529.1"/>
    </source>
</evidence>
<evidence type="ECO:0000313" key="3">
    <source>
        <dbReference type="Proteomes" id="UP001362999"/>
    </source>
</evidence>
<sequence length="72" mass="7786">MLLFPVVVRFLSSYVLSLTMSCSHRTQYCFPSVPTSVPLVCPVPILYHSPSMSGVHRDGVLRGSSGEYGAAP</sequence>
<evidence type="ECO:0000256" key="1">
    <source>
        <dbReference type="SAM" id="SignalP"/>
    </source>
</evidence>
<protein>
    <recommendedName>
        <fullName evidence="4">Secreted protein</fullName>
    </recommendedName>
</protein>
<keyword evidence="1" id="KW-0732">Signal</keyword>
<dbReference type="AlphaFoldDB" id="A0AAW0AGG2"/>
<organism evidence="2 3">
    <name type="scientific">Favolaschia claudopus</name>
    <dbReference type="NCBI Taxonomy" id="2862362"/>
    <lineage>
        <taxon>Eukaryota</taxon>
        <taxon>Fungi</taxon>
        <taxon>Dikarya</taxon>
        <taxon>Basidiomycota</taxon>
        <taxon>Agaricomycotina</taxon>
        <taxon>Agaricomycetes</taxon>
        <taxon>Agaricomycetidae</taxon>
        <taxon>Agaricales</taxon>
        <taxon>Marasmiineae</taxon>
        <taxon>Mycenaceae</taxon>
        <taxon>Favolaschia</taxon>
    </lineage>
</organism>
<feature type="chain" id="PRO_5043956657" description="Secreted protein" evidence="1">
    <location>
        <begin position="18"/>
        <end position="72"/>
    </location>
</feature>
<gene>
    <name evidence="2" type="ORF">R3P38DRAFT_3027772</name>
</gene>
<name>A0AAW0AGG2_9AGAR</name>
<accession>A0AAW0AGG2</accession>
<evidence type="ECO:0008006" key="4">
    <source>
        <dbReference type="Google" id="ProtNLM"/>
    </source>
</evidence>
<comment type="caution">
    <text evidence="2">The sequence shown here is derived from an EMBL/GenBank/DDBJ whole genome shotgun (WGS) entry which is preliminary data.</text>
</comment>
<dbReference type="Proteomes" id="UP001362999">
    <property type="component" value="Unassembled WGS sequence"/>
</dbReference>
<proteinExistence type="predicted"/>
<feature type="signal peptide" evidence="1">
    <location>
        <begin position="1"/>
        <end position="17"/>
    </location>
</feature>
<reference evidence="2 3" key="1">
    <citation type="journal article" date="2024" name="J Genomics">
        <title>Draft genome sequencing and assembly of Favolaschia claudopus CIRM-BRFM 2984 isolated from oak limbs.</title>
        <authorList>
            <person name="Navarro D."/>
            <person name="Drula E."/>
            <person name="Chaduli D."/>
            <person name="Cazenave R."/>
            <person name="Ahrendt S."/>
            <person name="Wang J."/>
            <person name="Lipzen A."/>
            <person name="Daum C."/>
            <person name="Barry K."/>
            <person name="Grigoriev I.V."/>
            <person name="Favel A."/>
            <person name="Rosso M.N."/>
            <person name="Martin F."/>
        </authorList>
    </citation>
    <scope>NUCLEOTIDE SEQUENCE [LARGE SCALE GENOMIC DNA]</scope>
    <source>
        <strain evidence="2 3">CIRM-BRFM 2984</strain>
    </source>
</reference>